<accession>A0AAJ5X879</accession>
<protein>
    <submittedName>
        <fullName evidence="5">ATP-binding cassette domain-containing protein</fullName>
    </submittedName>
</protein>
<dbReference type="AlphaFoldDB" id="A0AAJ5X879"/>
<dbReference type="Gene3D" id="3.40.50.300">
    <property type="entry name" value="P-loop containing nucleotide triphosphate hydrolases"/>
    <property type="match status" value="1"/>
</dbReference>
<dbReference type="Pfam" id="PF00005">
    <property type="entry name" value="ABC_tran"/>
    <property type="match status" value="1"/>
</dbReference>
<dbReference type="SUPFAM" id="SSF52540">
    <property type="entry name" value="P-loop containing nucleoside triphosphate hydrolases"/>
    <property type="match status" value="1"/>
</dbReference>
<name>A0AAJ5X879_9SPHN</name>
<evidence type="ECO:0000313" key="5">
    <source>
        <dbReference type="EMBL" id="WEK47819.1"/>
    </source>
</evidence>
<dbReference type="InterPro" id="IPR003439">
    <property type="entry name" value="ABC_transporter-like_ATP-bd"/>
</dbReference>
<dbReference type="EMBL" id="CP119316">
    <property type="protein sequence ID" value="WEK47819.1"/>
    <property type="molecule type" value="Genomic_DNA"/>
</dbReference>
<dbReference type="InterPro" id="IPR050093">
    <property type="entry name" value="ABC_SmlMolc_Importer"/>
</dbReference>
<dbReference type="Proteomes" id="UP001218362">
    <property type="component" value="Chromosome"/>
</dbReference>
<evidence type="ECO:0000256" key="2">
    <source>
        <dbReference type="ARBA" id="ARBA00022741"/>
    </source>
</evidence>
<dbReference type="GO" id="GO:0016887">
    <property type="term" value="F:ATP hydrolysis activity"/>
    <property type="evidence" value="ECO:0007669"/>
    <property type="project" value="InterPro"/>
</dbReference>
<sequence length="242" mass="25754">MIELADVRKHYEGRLVLDGVSLRIGRSEFVALVGPSGAGKTTLLKAINRLAEIDGGTVTIDGVDGSPSAIRRRIGYVFQGIGLFPHMTVAENIGLVPKLTGGETKIDELLDLVALPLELASRYPAQLSGGQAQRVGVARALAAEPAIVLMDEPFGALDPVTRAELGQAYRALHERMGLTTVMVTHDLAEALLLADRVVVLSQGRIAADLPPKELVHYTGDPAIAAMIATVRAQADRLEELAR</sequence>
<dbReference type="FunFam" id="3.40.50.300:FF:000425">
    <property type="entry name" value="Probable ABC transporter, ATP-binding subunit"/>
    <property type="match status" value="1"/>
</dbReference>
<dbReference type="PROSITE" id="PS50893">
    <property type="entry name" value="ABC_TRANSPORTER_2"/>
    <property type="match status" value="1"/>
</dbReference>
<gene>
    <name evidence="5" type="ORF">P0Y56_05855</name>
</gene>
<keyword evidence="2" id="KW-0547">Nucleotide-binding</keyword>
<dbReference type="GO" id="GO:0015697">
    <property type="term" value="P:quaternary ammonium group transport"/>
    <property type="evidence" value="ECO:0007669"/>
    <property type="project" value="UniProtKB-ARBA"/>
</dbReference>
<keyword evidence="3 5" id="KW-0067">ATP-binding</keyword>
<dbReference type="PANTHER" id="PTHR42781:SF4">
    <property type="entry name" value="SPERMIDINE_PUTRESCINE IMPORT ATP-BINDING PROTEIN POTA"/>
    <property type="match status" value="1"/>
</dbReference>
<evidence type="ECO:0000313" key="6">
    <source>
        <dbReference type="Proteomes" id="UP001218362"/>
    </source>
</evidence>
<proteinExistence type="predicted"/>
<evidence type="ECO:0000256" key="3">
    <source>
        <dbReference type="ARBA" id="ARBA00022840"/>
    </source>
</evidence>
<keyword evidence="1" id="KW-0813">Transport</keyword>
<feature type="domain" description="ABC transporter" evidence="4">
    <location>
        <begin position="2"/>
        <end position="227"/>
    </location>
</feature>
<evidence type="ECO:0000259" key="4">
    <source>
        <dbReference type="PROSITE" id="PS50893"/>
    </source>
</evidence>
<reference evidence="5" key="1">
    <citation type="submission" date="2023-03" db="EMBL/GenBank/DDBJ databases">
        <title>Andean soil-derived lignocellulolytic bacterial consortium as a source of novel taxa and putative plastic-active enzymes.</title>
        <authorList>
            <person name="Diaz-Garcia L."/>
            <person name="Chuvochina M."/>
            <person name="Feuerriegel G."/>
            <person name="Bunk B."/>
            <person name="Sproer C."/>
            <person name="Streit W.R."/>
            <person name="Rodriguez L.M."/>
            <person name="Overmann J."/>
            <person name="Jimenez D.J."/>
        </authorList>
    </citation>
    <scope>NUCLEOTIDE SEQUENCE</scope>
    <source>
        <strain evidence="5">MAG 26</strain>
    </source>
</reference>
<dbReference type="PANTHER" id="PTHR42781">
    <property type="entry name" value="SPERMIDINE/PUTRESCINE IMPORT ATP-BINDING PROTEIN POTA"/>
    <property type="match status" value="1"/>
</dbReference>
<dbReference type="InterPro" id="IPR017871">
    <property type="entry name" value="ABC_transporter-like_CS"/>
</dbReference>
<dbReference type="KEGG" id="acob:P0Y56_05855"/>
<evidence type="ECO:0000256" key="1">
    <source>
        <dbReference type="ARBA" id="ARBA00022448"/>
    </source>
</evidence>
<dbReference type="SMART" id="SM00382">
    <property type="entry name" value="AAA"/>
    <property type="match status" value="1"/>
</dbReference>
<organism evidence="5 6">
    <name type="scientific">Candidatus Andeanibacterium colombiense</name>
    <dbReference type="NCBI Taxonomy" id="3121345"/>
    <lineage>
        <taxon>Bacteria</taxon>
        <taxon>Pseudomonadati</taxon>
        <taxon>Pseudomonadota</taxon>
        <taxon>Alphaproteobacteria</taxon>
        <taxon>Sphingomonadales</taxon>
        <taxon>Sphingomonadaceae</taxon>
        <taxon>Candidatus Andeanibacterium</taxon>
    </lineage>
</organism>
<dbReference type="PROSITE" id="PS00211">
    <property type="entry name" value="ABC_TRANSPORTER_1"/>
    <property type="match status" value="1"/>
</dbReference>
<dbReference type="GO" id="GO:0005524">
    <property type="term" value="F:ATP binding"/>
    <property type="evidence" value="ECO:0007669"/>
    <property type="project" value="UniProtKB-KW"/>
</dbReference>
<dbReference type="InterPro" id="IPR027417">
    <property type="entry name" value="P-loop_NTPase"/>
</dbReference>
<dbReference type="InterPro" id="IPR003593">
    <property type="entry name" value="AAA+_ATPase"/>
</dbReference>